<dbReference type="RefSeq" id="WP_090716496.1">
    <property type="nucleotide sequence ID" value="NZ_FNDX01000025.1"/>
</dbReference>
<gene>
    <name evidence="2" type="ORF">SAMN05216192_12570</name>
</gene>
<sequence>MEEKKSWLHVEHASLGYLKTFKNFFIYLGIIGGVFLVLIVNALIRDLNDSNQSGNADASNSNLIINESSLPASDNSVINVVEDTAVPTSLPSPQPTDNLAEESLNYNEFDVMGPSDFFGWIRIKFKVTNNTSKVQFLDASEYVILRNGANSLSQTKYSPGFMNENIQVYENKNIKLLPGESALCSLDFGGGDIGRDTEYTLAYIDGNDVLDISILPSSRPWVE</sequence>
<organism evidence="2 3">
    <name type="scientific">Paenibacillus typhae</name>
    <dbReference type="NCBI Taxonomy" id="1174501"/>
    <lineage>
        <taxon>Bacteria</taxon>
        <taxon>Bacillati</taxon>
        <taxon>Bacillota</taxon>
        <taxon>Bacilli</taxon>
        <taxon>Bacillales</taxon>
        <taxon>Paenibacillaceae</taxon>
        <taxon>Paenibacillus</taxon>
    </lineage>
</organism>
<keyword evidence="1" id="KW-1133">Transmembrane helix</keyword>
<accession>A0A1G8X2R8</accession>
<keyword evidence="3" id="KW-1185">Reference proteome</keyword>
<name>A0A1G8X2R8_9BACL</name>
<evidence type="ECO:0000256" key="1">
    <source>
        <dbReference type="SAM" id="Phobius"/>
    </source>
</evidence>
<evidence type="ECO:0000313" key="2">
    <source>
        <dbReference type="EMBL" id="SDJ84902.1"/>
    </source>
</evidence>
<keyword evidence="1" id="KW-0812">Transmembrane</keyword>
<feature type="transmembrane region" description="Helical" evidence="1">
    <location>
        <begin position="24"/>
        <end position="44"/>
    </location>
</feature>
<keyword evidence="1" id="KW-0472">Membrane</keyword>
<dbReference type="AlphaFoldDB" id="A0A1G8X2R8"/>
<dbReference type="EMBL" id="FNDX01000025">
    <property type="protein sequence ID" value="SDJ84902.1"/>
    <property type="molecule type" value="Genomic_DNA"/>
</dbReference>
<protein>
    <submittedName>
        <fullName evidence="2">Uncharacterized protein</fullName>
    </submittedName>
</protein>
<evidence type="ECO:0000313" key="3">
    <source>
        <dbReference type="Proteomes" id="UP000199050"/>
    </source>
</evidence>
<proteinExistence type="predicted"/>
<dbReference type="Proteomes" id="UP000199050">
    <property type="component" value="Unassembled WGS sequence"/>
</dbReference>
<reference evidence="3" key="1">
    <citation type="submission" date="2016-10" db="EMBL/GenBank/DDBJ databases">
        <authorList>
            <person name="Varghese N."/>
            <person name="Submissions S."/>
        </authorList>
    </citation>
    <scope>NUCLEOTIDE SEQUENCE [LARGE SCALE GENOMIC DNA]</scope>
    <source>
        <strain evidence="3">CGMCC 1.11012</strain>
    </source>
</reference>